<name>A0A4V1PQL5_9BURK</name>
<dbReference type="AlphaFoldDB" id="A0A4V1PQL5"/>
<dbReference type="Proteomes" id="UP000289650">
    <property type="component" value="Unassembled WGS sequence"/>
</dbReference>
<dbReference type="RefSeq" id="WP_129518610.1">
    <property type="nucleotide sequence ID" value="NZ_QWEX01000004.1"/>
</dbReference>
<reference evidence="1 2" key="1">
    <citation type="submission" date="2018-08" db="EMBL/GenBank/DDBJ databases">
        <title>Mountain-cultivated ginseng endophyte, Burkholderia stabilis and its activity against ginseng root rot disease.</title>
        <authorList>
            <person name="Tapan Kumar M."/>
            <person name="Bae H."/>
            <person name="Shanmugam G."/>
            <person name="Jeon J."/>
        </authorList>
    </citation>
    <scope>NUCLEOTIDE SEQUENCE [LARGE SCALE GENOMIC DNA]</scope>
    <source>
        <strain evidence="1 2">EB159</strain>
    </source>
</reference>
<proteinExistence type="predicted"/>
<gene>
    <name evidence="1" type="ORF">D1006_40040</name>
</gene>
<organism evidence="1 2">
    <name type="scientific">Burkholderia stabilis</name>
    <dbReference type="NCBI Taxonomy" id="95485"/>
    <lineage>
        <taxon>Bacteria</taxon>
        <taxon>Pseudomonadati</taxon>
        <taxon>Pseudomonadota</taxon>
        <taxon>Betaproteobacteria</taxon>
        <taxon>Burkholderiales</taxon>
        <taxon>Burkholderiaceae</taxon>
        <taxon>Burkholderia</taxon>
        <taxon>Burkholderia cepacia complex</taxon>
    </lineage>
</organism>
<sequence>MTLNPTPNLQSLYRDFFALTPDEINNVVIGTPVRVRLVAPPRQQPEDAPTTPCAARTALRFLD</sequence>
<dbReference type="EMBL" id="QWEX01000004">
    <property type="protein sequence ID" value="RXV64514.1"/>
    <property type="molecule type" value="Genomic_DNA"/>
</dbReference>
<dbReference type="OrthoDB" id="9033154at2"/>
<protein>
    <submittedName>
        <fullName evidence="1">Uncharacterized protein</fullName>
    </submittedName>
</protein>
<evidence type="ECO:0000313" key="2">
    <source>
        <dbReference type="Proteomes" id="UP000289650"/>
    </source>
</evidence>
<accession>A0A4V1PQL5</accession>
<comment type="caution">
    <text evidence="1">The sequence shown here is derived from an EMBL/GenBank/DDBJ whole genome shotgun (WGS) entry which is preliminary data.</text>
</comment>
<evidence type="ECO:0000313" key="1">
    <source>
        <dbReference type="EMBL" id="RXV64514.1"/>
    </source>
</evidence>